<comment type="caution">
    <text evidence="4">The sequence shown here is derived from an EMBL/GenBank/DDBJ whole genome shotgun (WGS) entry which is preliminary data.</text>
</comment>
<evidence type="ECO:0000313" key="5">
    <source>
        <dbReference type="Proteomes" id="UP000812013"/>
    </source>
</evidence>
<keyword evidence="5" id="KW-1185">Reference proteome</keyword>
<gene>
    <name evidence="4" type="ORF">GPJ59_03690</name>
</gene>
<name>A0ABS6YZV1_9ACTN</name>
<dbReference type="SUPFAM" id="SSF51735">
    <property type="entry name" value="NAD(P)-binding Rossmann-fold domains"/>
    <property type="match status" value="1"/>
</dbReference>
<keyword evidence="1" id="KW-0560">Oxidoreductase</keyword>
<proteinExistence type="predicted"/>
<evidence type="ECO:0000259" key="3">
    <source>
        <dbReference type="Pfam" id="PF01408"/>
    </source>
</evidence>
<dbReference type="RefSeq" id="WP_219664934.1">
    <property type="nucleotide sequence ID" value="NZ_WTFF01000012.1"/>
</dbReference>
<feature type="region of interest" description="Disordered" evidence="2">
    <location>
        <begin position="1"/>
        <end position="23"/>
    </location>
</feature>
<dbReference type="PANTHER" id="PTHR43818:SF11">
    <property type="entry name" value="BCDNA.GH03377"/>
    <property type="match status" value="1"/>
</dbReference>
<dbReference type="Gene3D" id="3.30.360.10">
    <property type="entry name" value="Dihydrodipicolinate Reductase, domain 2"/>
    <property type="match status" value="1"/>
</dbReference>
<dbReference type="InterPro" id="IPR000683">
    <property type="entry name" value="Gfo/Idh/MocA-like_OxRdtase_N"/>
</dbReference>
<feature type="compositionally biased region" description="Low complexity" evidence="2">
    <location>
        <begin position="1"/>
        <end position="20"/>
    </location>
</feature>
<dbReference type="PANTHER" id="PTHR43818">
    <property type="entry name" value="BCDNA.GH03377"/>
    <property type="match status" value="1"/>
</dbReference>
<evidence type="ECO:0000256" key="1">
    <source>
        <dbReference type="ARBA" id="ARBA00023002"/>
    </source>
</evidence>
<feature type="domain" description="Gfo/Idh/MocA-like oxidoreductase N-terminal" evidence="3">
    <location>
        <begin position="18"/>
        <end position="130"/>
    </location>
</feature>
<dbReference type="InterPro" id="IPR050463">
    <property type="entry name" value="Gfo/Idh/MocA_oxidrdct_glycsds"/>
</dbReference>
<dbReference type="Gene3D" id="3.40.50.720">
    <property type="entry name" value="NAD(P)-binding Rossmann-like Domain"/>
    <property type="match status" value="1"/>
</dbReference>
<organism evidence="4 5">
    <name type="scientific">Streptomyces bambusae</name>
    <dbReference type="NCBI Taxonomy" id="1550616"/>
    <lineage>
        <taxon>Bacteria</taxon>
        <taxon>Bacillati</taxon>
        <taxon>Actinomycetota</taxon>
        <taxon>Actinomycetes</taxon>
        <taxon>Kitasatosporales</taxon>
        <taxon>Streptomycetaceae</taxon>
        <taxon>Streptomyces</taxon>
    </lineage>
</organism>
<accession>A0ABS6YZV1</accession>
<sequence length="336" mass="33626">MAPDSASRPVGRPAARPRVGLLGTGPWAHRTHAPALAAHAGSDFAGVWGRRPEAAAELARTYGVKVYEDPDALFADCDVAAFALPPDVQAPLAVRAAAAGCHLLLDKPVATTVADARAVADAAERAGVASVVFLTLRFAEPTAGWVEEQAGRGGWFTAAAHWLGAVFPPDGAPSAYAESPWRRAKGGLWDVGPHALSVLIPVLGDVVGVTAARGPSDVVQLALRHSSGAASTAVLSLGAPRAAAGVGLELRGAEGVFGLPGWSDVPGAYGRAVDALLESARTRKPDPRGAAFGLRLTEILAEAEEQLAGAGAGAGAGAVAGAGSGSGAGAEAYVAT</sequence>
<dbReference type="Proteomes" id="UP000812013">
    <property type="component" value="Unassembled WGS sequence"/>
</dbReference>
<reference evidence="4 5" key="1">
    <citation type="submission" date="2019-12" db="EMBL/GenBank/DDBJ databases">
        <title>Genome sequence of Streptomyces bambusae.</title>
        <authorList>
            <person name="Bansal K."/>
            <person name="Choksket S."/>
            <person name="Korpole S."/>
            <person name="Patil P.B."/>
        </authorList>
    </citation>
    <scope>NUCLEOTIDE SEQUENCE [LARGE SCALE GENOMIC DNA]</scope>
    <source>
        <strain evidence="4 5">SK60</strain>
    </source>
</reference>
<dbReference type="SUPFAM" id="SSF55347">
    <property type="entry name" value="Glyceraldehyde-3-phosphate dehydrogenase-like, C-terminal domain"/>
    <property type="match status" value="1"/>
</dbReference>
<dbReference type="EMBL" id="WTFF01000012">
    <property type="protein sequence ID" value="MBW5481015.1"/>
    <property type="molecule type" value="Genomic_DNA"/>
</dbReference>
<dbReference type="Pfam" id="PF01408">
    <property type="entry name" value="GFO_IDH_MocA"/>
    <property type="match status" value="1"/>
</dbReference>
<evidence type="ECO:0000313" key="4">
    <source>
        <dbReference type="EMBL" id="MBW5481015.1"/>
    </source>
</evidence>
<dbReference type="InterPro" id="IPR036291">
    <property type="entry name" value="NAD(P)-bd_dom_sf"/>
</dbReference>
<evidence type="ECO:0000256" key="2">
    <source>
        <dbReference type="SAM" id="MobiDB-lite"/>
    </source>
</evidence>
<protein>
    <submittedName>
        <fullName evidence="4">Gfo/Idh/MocA family oxidoreductase</fullName>
    </submittedName>
</protein>